<dbReference type="AlphaFoldDB" id="A0A9E6ZS50"/>
<dbReference type="KEGG" id="fbm:MQE35_14070"/>
<keyword evidence="2" id="KW-1185">Reference proteome</keyword>
<dbReference type="RefSeq" id="WP_255842105.1">
    <property type="nucleotide sequence ID" value="NZ_CP094358.1"/>
</dbReference>
<dbReference type="Proteomes" id="UP000831290">
    <property type="component" value="Chromosome"/>
</dbReference>
<dbReference type="Pfam" id="PF11013">
    <property type="entry name" value="DUF2851"/>
    <property type="match status" value="1"/>
</dbReference>
<accession>A0A9E6ZS50</accession>
<name>A0A9E6ZS50_9FLAO</name>
<dbReference type="EMBL" id="CP094358">
    <property type="protein sequence ID" value="UOB16858.1"/>
    <property type="molecule type" value="Genomic_DNA"/>
</dbReference>
<protein>
    <submittedName>
        <fullName evidence="1">DUF2851 family protein</fullName>
    </submittedName>
</protein>
<sequence length="423" mass="49018">MNEDFLHYLWKFKKFDFVNLKTTNGDKLEILSVGVTNNNSGPDFFNARLKVGGQQWAGNVEIHLKSSDWYLHNHENDAAYKNVILHVVWEHDVDVFIKNNTSLPTLELKERVQTSILDNYYSLISAKKNFINCENQVQEIDSFVFQNWLQRLYFERLEDKSKLILEELKNTNNDWEALLFVMLAKSFGLKVNGDSFYSIAKSVDYSVIRKVQNDIKQTEALLFGQGGLLGIDCLDTYYIELKKEYEYLKNKFQLETRGVIPVKLSKLRPPNFPTLRLSQMASLLYNRQNLFSKVINAVNIQELYEIFKVKASNYWDSHFTFGKISSKSKKVLTQKFIDLIIINTIIPVKFCYGRSIGKETDEEIITLIQSLTKESNSIINGFHTIKLNLQSAMDTQSALQLYNNYCTKNKCLQCAVGISLIKY</sequence>
<dbReference type="InterPro" id="IPR021272">
    <property type="entry name" value="DUF2851"/>
</dbReference>
<reference evidence="1" key="1">
    <citation type="submission" date="2022-03" db="EMBL/GenBank/DDBJ databases">
        <title>Description of Abyssus ytuae gen. nov., sp. nov., a novel member of the family Flavobacteriaceae isolated from the sediment of Mariana Trench.</title>
        <authorList>
            <person name="Zhang J."/>
            <person name="Xu X."/>
        </authorList>
    </citation>
    <scope>NUCLEOTIDE SEQUENCE</scope>
    <source>
        <strain evidence="1">MT3330</strain>
    </source>
</reference>
<evidence type="ECO:0000313" key="2">
    <source>
        <dbReference type="Proteomes" id="UP000831290"/>
    </source>
</evidence>
<gene>
    <name evidence="1" type="ORF">MQE35_14070</name>
</gene>
<organism evidence="1 2">
    <name type="scientific">Abyssalbus ytuae</name>
    <dbReference type="NCBI Taxonomy" id="2926907"/>
    <lineage>
        <taxon>Bacteria</taxon>
        <taxon>Pseudomonadati</taxon>
        <taxon>Bacteroidota</taxon>
        <taxon>Flavobacteriia</taxon>
        <taxon>Flavobacteriales</taxon>
        <taxon>Flavobacteriaceae</taxon>
        <taxon>Abyssalbus</taxon>
    </lineage>
</organism>
<proteinExistence type="predicted"/>
<evidence type="ECO:0000313" key="1">
    <source>
        <dbReference type="EMBL" id="UOB16858.1"/>
    </source>
</evidence>